<evidence type="ECO:0000313" key="3">
    <source>
        <dbReference type="Proteomes" id="UP000199754"/>
    </source>
</evidence>
<protein>
    <recommendedName>
        <fullName evidence="4">DUF4177 domain-containing protein</fullName>
    </recommendedName>
</protein>
<feature type="region of interest" description="Disordered" evidence="1">
    <location>
        <begin position="81"/>
        <end position="175"/>
    </location>
</feature>
<feature type="compositionally biased region" description="Polar residues" evidence="1">
    <location>
        <begin position="149"/>
        <end position="164"/>
    </location>
</feature>
<dbReference type="OrthoDB" id="7658888at2"/>
<evidence type="ECO:0008006" key="4">
    <source>
        <dbReference type="Google" id="ProtNLM"/>
    </source>
</evidence>
<proteinExistence type="predicted"/>
<evidence type="ECO:0000256" key="1">
    <source>
        <dbReference type="SAM" id="MobiDB-lite"/>
    </source>
</evidence>
<reference evidence="2 3" key="1">
    <citation type="submission" date="2017-07" db="EMBL/GenBank/DDBJ databases">
        <title>Genome Sequence of Sulfitobacter pseudonitzschiae Strain SMR1 Isolated from a culture of the Diatom Skeletonema marinoi.</title>
        <authorList>
            <person name="Topel M."/>
            <person name="Pinder M.I.M."/>
            <person name="Johansson O.N."/>
            <person name="Kourtchenko O."/>
            <person name="Godhe A."/>
            <person name="Clarke A.K."/>
        </authorList>
    </citation>
    <scope>NUCLEOTIDE SEQUENCE [LARGE SCALE GENOMIC DNA]</scope>
    <source>
        <strain evidence="2 3">SMR1</strain>
    </source>
</reference>
<dbReference type="RefSeq" id="WP_089420592.1">
    <property type="nucleotide sequence ID" value="NZ_CP022415.1"/>
</dbReference>
<name>A0A221K155_9RHOB</name>
<gene>
    <name evidence="2" type="ORF">SULPSESMR1_01920</name>
</gene>
<dbReference type="Proteomes" id="UP000199754">
    <property type="component" value="Chromosome"/>
</dbReference>
<dbReference type="KEGG" id="spse:SULPSESMR1_01920"/>
<dbReference type="EMBL" id="CP022415">
    <property type="protein sequence ID" value="ASM72728.1"/>
    <property type="molecule type" value="Genomic_DNA"/>
</dbReference>
<keyword evidence="3" id="KW-1185">Reference proteome</keyword>
<sequence>MTQYEYKIVPAPAKGLKGQGIKSPEARYANALETLMNQLAGDGWEYQRADTLPSTERAGLTGSITEWRHLLVFRRALPEARTEKVAVPDPPEILLPPVKQVVEDTPEQDVTKDTPDGDDDAKVDKDEQKTPRQGATQMLSDNGVEDTSEVSGMTNSLQNLASNRNRLKGVTRGDN</sequence>
<feature type="compositionally biased region" description="Basic and acidic residues" evidence="1">
    <location>
        <begin position="109"/>
        <end position="130"/>
    </location>
</feature>
<dbReference type="AlphaFoldDB" id="A0A221K155"/>
<feature type="compositionally biased region" description="Polar residues" evidence="1">
    <location>
        <begin position="131"/>
        <end position="140"/>
    </location>
</feature>
<accession>A0A221K155</accession>
<evidence type="ECO:0000313" key="2">
    <source>
        <dbReference type="EMBL" id="ASM72728.1"/>
    </source>
</evidence>
<organism evidence="2 3">
    <name type="scientific">Pseudosulfitobacter pseudonitzschiae</name>
    <dbReference type="NCBI Taxonomy" id="1402135"/>
    <lineage>
        <taxon>Bacteria</taxon>
        <taxon>Pseudomonadati</taxon>
        <taxon>Pseudomonadota</taxon>
        <taxon>Alphaproteobacteria</taxon>
        <taxon>Rhodobacterales</taxon>
        <taxon>Roseobacteraceae</taxon>
        <taxon>Pseudosulfitobacter</taxon>
    </lineage>
</organism>